<dbReference type="RefSeq" id="WP_203538901.1">
    <property type="nucleotide sequence ID" value="NZ_JAESND010000006.1"/>
</dbReference>
<organism evidence="1 2">
    <name type="scientific">Jeongeupia naejangsanensis</name>
    <dbReference type="NCBI Taxonomy" id="613195"/>
    <lineage>
        <taxon>Bacteria</taxon>
        <taxon>Pseudomonadati</taxon>
        <taxon>Pseudomonadota</taxon>
        <taxon>Betaproteobacteria</taxon>
        <taxon>Neisseriales</taxon>
        <taxon>Chitinibacteraceae</taxon>
        <taxon>Jeongeupia</taxon>
    </lineage>
</organism>
<proteinExistence type="predicted"/>
<gene>
    <name evidence="1" type="ORF">JMJ54_12535</name>
</gene>
<evidence type="ECO:0000313" key="2">
    <source>
        <dbReference type="Proteomes" id="UP000809431"/>
    </source>
</evidence>
<sequence>MTDLNDIRQRDLALAPGTTAEQTARAAALLDELPGVSSMPGPEDGTLHVRYALSSCTLAELEALLAAHGIDLDQRTSQKLKRTVAHYADDVERDNLDLPEHNVKTRDVYATLWTRHPHGDHDDTPDELRRYL</sequence>
<dbReference type="Proteomes" id="UP000809431">
    <property type="component" value="Unassembled WGS sequence"/>
</dbReference>
<comment type="caution">
    <text evidence="1">The sequence shown here is derived from an EMBL/GenBank/DDBJ whole genome shotgun (WGS) entry which is preliminary data.</text>
</comment>
<keyword evidence="2" id="KW-1185">Reference proteome</keyword>
<dbReference type="EMBL" id="JAESND010000006">
    <property type="protein sequence ID" value="MBM3116659.1"/>
    <property type="molecule type" value="Genomic_DNA"/>
</dbReference>
<evidence type="ECO:0000313" key="1">
    <source>
        <dbReference type="EMBL" id="MBM3116659.1"/>
    </source>
</evidence>
<protein>
    <recommendedName>
        <fullName evidence="3">Cation transporter</fullName>
    </recommendedName>
</protein>
<evidence type="ECO:0008006" key="3">
    <source>
        <dbReference type="Google" id="ProtNLM"/>
    </source>
</evidence>
<accession>A0ABS2BPE2</accession>
<reference evidence="1 2" key="1">
    <citation type="submission" date="2021-01" db="EMBL/GenBank/DDBJ databases">
        <title>Draft Genome Sequence and Polyhydroxyalkanoate Biosynthetic Potential of Jeongeupia naejangsanensis Type Strain DSM 24253.</title>
        <authorList>
            <person name="Turrini P."/>
            <person name="Artuso I."/>
            <person name="Lugli G.A."/>
            <person name="Frangipani E."/>
            <person name="Ventura M."/>
            <person name="Visca P."/>
        </authorList>
    </citation>
    <scope>NUCLEOTIDE SEQUENCE [LARGE SCALE GENOMIC DNA]</scope>
    <source>
        <strain evidence="1 2">DSM 24253</strain>
    </source>
</reference>
<name>A0ABS2BPE2_9NEIS</name>